<dbReference type="Pfam" id="PF04238">
    <property type="entry name" value="DUF420"/>
    <property type="match status" value="1"/>
</dbReference>
<keyword evidence="1" id="KW-1133">Transmembrane helix</keyword>
<sequence length="140" mass="15505">MLEISDLPLLNATLNALAGILLVSAYVMIRKGNVVRHRALMLAAFSTSVLFLVSYVIYHMNIGSRAFTGTGIIRVVYFVILVTHVVLAIAVVPMAVVTLRRGLRRDDLGHKAIARWTFPIWVYVSVTGVVVYGMLYMLPT</sequence>
<feature type="transmembrane region" description="Helical" evidence="1">
    <location>
        <begin position="120"/>
        <end position="138"/>
    </location>
</feature>
<organism evidence="2">
    <name type="scientific">marine metagenome</name>
    <dbReference type="NCBI Taxonomy" id="408172"/>
    <lineage>
        <taxon>unclassified sequences</taxon>
        <taxon>metagenomes</taxon>
        <taxon>ecological metagenomes</taxon>
    </lineage>
</organism>
<evidence type="ECO:0000256" key="1">
    <source>
        <dbReference type="SAM" id="Phobius"/>
    </source>
</evidence>
<feature type="transmembrane region" description="Helical" evidence="1">
    <location>
        <begin position="12"/>
        <end position="29"/>
    </location>
</feature>
<evidence type="ECO:0008006" key="3">
    <source>
        <dbReference type="Google" id="ProtNLM"/>
    </source>
</evidence>
<dbReference type="PANTHER" id="PTHR37692:SF1">
    <property type="entry name" value="DUF420 DOMAIN-CONTAINING PROTEIN"/>
    <property type="match status" value="1"/>
</dbReference>
<name>A0A381T3X5_9ZZZZ</name>
<keyword evidence="1" id="KW-0472">Membrane</keyword>
<feature type="transmembrane region" description="Helical" evidence="1">
    <location>
        <begin position="72"/>
        <end position="99"/>
    </location>
</feature>
<dbReference type="PANTHER" id="PTHR37692">
    <property type="entry name" value="HYPOTHETICAL MEMBRANE SPANNING PROTEIN"/>
    <property type="match status" value="1"/>
</dbReference>
<dbReference type="InterPro" id="IPR007352">
    <property type="entry name" value="DUF420"/>
</dbReference>
<accession>A0A381T3X5</accession>
<feature type="transmembrane region" description="Helical" evidence="1">
    <location>
        <begin position="41"/>
        <end position="60"/>
    </location>
</feature>
<gene>
    <name evidence="2" type="ORF">METZ01_LOCUS63780</name>
</gene>
<dbReference type="EMBL" id="UINC01003992">
    <property type="protein sequence ID" value="SVA10926.1"/>
    <property type="molecule type" value="Genomic_DNA"/>
</dbReference>
<reference evidence="2" key="1">
    <citation type="submission" date="2018-05" db="EMBL/GenBank/DDBJ databases">
        <authorList>
            <person name="Lanie J.A."/>
            <person name="Ng W.-L."/>
            <person name="Kazmierczak K.M."/>
            <person name="Andrzejewski T.M."/>
            <person name="Davidsen T.M."/>
            <person name="Wayne K.J."/>
            <person name="Tettelin H."/>
            <person name="Glass J.I."/>
            <person name="Rusch D."/>
            <person name="Podicherti R."/>
            <person name="Tsui H.-C.T."/>
            <person name="Winkler M.E."/>
        </authorList>
    </citation>
    <scope>NUCLEOTIDE SEQUENCE</scope>
</reference>
<keyword evidence="1" id="KW-0812">Transmembrane</keyword>
<protein>
    <recommendedName>
        <fullName evidence="3">DUF420 domain-containing protein</fullName>
    </recommendedName>
</protein>
<dbReference type="AlphaFoldDB" id="A0A381T3X5"/>
<evidence type="ECO:0000313" key="2">
    <source>
        <dbReference type="EMBL" id="SVA10926.1"/>
    </source>
</evidence>
<proteinExistence type="predicted"/>